<evidence type="ECO:0000313" key="2">
    <source>
        <dbReference type="Proteomes" id="UP001184150"/>
    </source>
</evidence>
<dbReference type="EMBL" id="JAVDRD010000001">
    <property type="protein sequence ID" value="MDR6509974.1"/>
    <property type="molecule type" value="Genomic_DNA"/>
</dbReference>
<keyword evidence="2" id="KW-1185">Reference proteome</keyword>
<sequence>MSLAYVLDAPAHAIAQALAADANGDVWTGGAVNPGGYAPVVVRGRDGRRRLVPRQWGVPPPPRGQHVVTTVRNVESPFWIGTLRHPEMRCLVPATHFRAGGARRWWRSPDAPIMAFAGIWRDSEVPSFAILTVGVDALSGPANPPASVPLLLTAPQQARWLAQGWKEVDTLVQALHPDRIMPLGD</sequence>
<accession>A0ABU1MIE3</accession>
<evidence type="ECO:0000313" key="1">
    <source>
        <dbReference type="EMBL" id="MDR6509974.1"/>
    </source>
</evidence>
<organism evidence="1 2">
    <name type="scientific">Novosphingobium capsulatum</name>
    <dbReference type="NCBI Taxonomy" id="13688"/>
    <lineage>
        <taxon>Bacteria</taxon>
        <taxon>Pseudomonadati</taxon>
        <taxon>Pseudomonadota</taxon>
        <taxon>Alphaproteobacteria</taxon>
        <taxon>Sphingomonadales</taxon>
        <taxon>Sphingomonadaceae</taxon>
        <taxon>Novosphingobium</taxon>
    </lineage>
</organism>
<dbReference type="Gene3D" id="3.90.1680.20">
    <property type="match status" value="1"/>
</dbReference>
<reference evidence="1 2" key="1">
    <citation type="submission" date="2023-07" db="EMBL/GenBank/DDBJ databases">
        <title>Sorghum-associated microbial communities from plants grown in Nebraska, USA.</title>
        <authorList>
            <person name="Schachtman D."/>
        </authorList>
    </citation>
    <scope>NUCLEOTIDE SEQUENCE [LARGE SCALE GENOMIC DNA]</scope>
    <source>
        <strain evidence="1 2">DS1027</strain>
    </source>
</reference>
<comment type="caution">
    <text evidence="1">The sequence shown here is derived from an EMBL/GenBank/DDBJ whole genome shotgun (WGS) entry which is preliminary data.</text>
</comment>
<gene>
    <name evidence="1" type="ORF">J2792_000814</name>
</gene>
<proteinExistence type="predicted"/>
<dbReference type="SUPFAM" id="SSF143081">
    <property type="entry name" value="BB1717-like"/>
    <property type="match status" value="1"/>
</dbReference>
<dbReference type="Proteomes" id="UP001184150">
    <property type="component" value="Unassembled WGS sequence"/>
</dbReference>
<name>A0ABU1MIE3_9SPHN</name>
<protein>
    <submittedName>
        <fullName evidence="1">SOS response-associated peptidase YedK</fullName>
    </submittedName>
</protein>
<dbReference type="InterPro" id="IPR036590">
    <property type="entry name" value="SRAP-like"/>
</dbReference>
<dbReference type="RefSeq" id="WP_022678514.1">
    <property type="nucleotide sequence ID" value="NZ_CP140000.1"/>
</dbReference>